<evidence type="ECO:0000313" key="5">
    <source>
        <dbReference type="Proteomes" id="UP000246464"/>
    </source>
</evidence>
<feature type="compositionally biased region" description="Low complexity" evidence="2">
    <location>
        <begin position="1103"/>
        <end position="1129"/>
    </location>
</feature>
<feature type="region of interest" description="Disordered" evidence="2">
    <location>
        <begin position="1550"/>
        <end position="1627"/>
    </location>
</feature>
<evidence type="ECO:0000256" key="2">
    <source>
        <dbReference type="SAM" id="MobiDB-lite"/>
    </source>
</evidence>
<feature type="compositionally biased region" description="Basic and acidic residues" evidence="2">
    <location>
        <begin position="1795"/>
        <end position="1821"/>
    </location>
</feature>
<accession>A0A2U9CYK3</accession>
<feature type="region of interest" description="Disordered" evidence="2">
    <location>
        <begin position="1785"/>
        <end position="1821"/>
    </location>
</feature>
<dbReference type="Proteomes" id="UP000246464">
    <property type="component" value="Chromosome 22"/>
</dbReference>
<dbReference type="GO" id="GO:0003676">
    <property type="term" value="F:nucleic acid binding"/>
    <property type="evidence" value="ECO:0007669"/>
    <property type="project" value="InterPro"/>
</dbReference>
<sequence length="2943" mass="327078">MDHISLSCQVCLSKYSKVSDFKKHVRSKEHRQKMEEIFQKEKFSVPGFFPSIVFINPNKYDMKTPKIGLSLLTLCFSPEEQTFFYLCHICEEKCSHDKILYHLSTGDHCSSYFNYTNPNVLIFSWMPTMDMRVILRHELTKKVKENGPDSLQVLDLPAKLMKKFDTCTYSEVMHTLRKNGDVLKLLEALKKLESITKEKDGSSLVTDINPGKKLEFRSQLIKVSAEPAEPLHHKIRCQDCSITFENVSQYMQHVSQRKHKEMLEKVFKGSFKLSLGLYDYVQEGLKQNQPVIGVPLVVACVSSQVQAEAIYVCFACEDCFPESSLKQHFESQKHLIHTLLYRNPWRLPFAWKDDLNVKALKSMAWEEDNERGAKQMLLMVLDIPYHIFQSLTPPSYQQVMKRLELHHTLLKNGVPQCETYRKFQTPEQNERFPLLGKCFLVMHSVCVRRHQLTEMGFLCLLCQRKLSEGEFYAHVFSWEHVKMFLDRFHPGSLNSNTDTDTLLDLAKQAAHIHPIQSVQEIKLDKPIWEPCTYLKTTYILASAKRRHGGAKLEIAITPRKRLFPRETLKEMGKDSVRDESQNSWMMDGSENKNNQNSTDNENTPKQISVELGSKTLNKCCVGSEENADKGAHKEVPTRSEPESEKTSGVFSKTSPGVGKNAAGETCQRIKEEKKDEIIEEINKERMEELVEIKNEIKEEENVVELTITKPILEKESCQNTDNGDGAETGKQNGKDVLTQLKSCTYKEKKRKGNSMSENLQEDTCSNGDVGRERANKRQRLDLKEDASCEESQNMPSGGLRGVMTIDEGESGKPSHKTANKYKVSPKKQNQQEAQLWQFIKKTSREPVIGLGALLECNCDRRDPIYLCQCCSLKLLESNIVSHVTGFYHQKMYLMGLKKIQLGNQVMSKIKHLAALTEQYEGYGEAQVVNLDEKTYKNISKQGFDSAIKTAKALQAQQEGRHEPTLTSALPCAQPMHSSVTAHAQLDHCGTDNTQVVEMDIDSEDSSSVTAPMSVMTETTCKTTEVLPESNADDKMTCIKVPDNANTCPTGSRSIEDASFCVTKGSNAAGLHSDSTRDNSEEQITPITTMEPLQMETSSKIVGTSQTAAASGSTATTPTKSTAASSSKCAQDSTKSNVLKPTDTTFNCTRPNTSGKTTKKYTAACSKLTQATSASRASISNLKCATLTKPLESTTGAASKNTATSCKTVPNSQTGSTIVPGATGRTLHSEMASKFTAAFQTTVTNAVADAEAQTSVKSENTDVSANTVHMKNAMHGNAYVAPHIQKSHPTAAPHLTTATSVMSEHKNPPTELSNTPTTKIKPKENPHKVGLNQLITVTCENRQQVYCQLCSVRLRRSSHPSSISHQYKYVEKMYPGCPTKQLEESKWEKIVANLAEVEKDVGIPKVQRIEVTNDVYEELAALPEDKAIEKLNTMRKQTDLQVPSSSTDGPAEALRPKFAFNSPCDVSSSDDGIYLSQTETPGLLTNNQQDQDNICIPALNSEMKSIVKDEAAQGWTNEGLEANVRTPEPIPAHSIRDADIAATIKQEKFDPDEEAQAHVEDTPIIRSPVQVDKPHGCADPLATDSEESAAAVNTEQQNESTPSLKTEHVSTPEHSPPGPGQHNESPVLPSISAVTGEKSCSYLSRYLSVCGQDTETIIGLRSVWECRGISLSPFYLCESCKETLSTYDIQQHMLSPEHWAEYMLMDYPHFMEFWYYKDLRQEWKLTVLKGVAQRVSIRERHYKFEAQVILLGPELYERVQTAPFSEALQMVQNIRKEQEQSILCRPMSTAQQSNEQPEKPQIREESLPAEALRRGDNGAREKTETHHFGNETVMDGDLDGVERRTALSPLDVCNVPLKAGSLVSPAPGVGTCLVPQESCMELRPPVSLRHRPVKQEEVLSECDSFHTVCPKSTQTLTLYVKDECTPTRKRPADASIETLVRHCTSNPQLERPLQDKNADGLRHSQPSPEPDPESSPDNAAVTSIPLSQNEKKTGPGSDNCSTSIVDFDALISLVKQVKSKINVSSCKSAPHNAETTTSRANTPSESVVERRPKNPPTTKSLKRMSTTAPAGQAPAGGTISPSVGTAVPSEVQHQTSVNAQNSFGNVSNLQARLTCVATNSNVGQASEPRGNTETDPTVFCLMPIKPIVSTRPDPTDQQIVRGFKRQDHSEVSRVIQDAHSSCTVETANPSNTLAASGAHGQYSQMAYLTNEYRGHLSSKTFAGYTTPANPPAYTLGLYQQKGYAANGLYTGVSGKGELFDSLRVYLDNKKRLQPIIGLGSIVECVKVGTRYREALYLCEVCVCRLSKADMRNHIMGSLHRFNYIKARHPNLMSEWKDNSDLSKLAWPLMEMAKKIEGEEGAGDVQLIEVGDALYQKMTTLSENNAVTLINYLRDWQGEPESHSEATSIQPEHHHVQSQRIVLLGQNQNQNQRQRTEKSHSADVMSHRTSEHTTEPQLDDTRVSPEPSVLSDISSSSSSSSSFVDGYTGTKPLIGTKMLCNGWTDNSSQKNKLTVRGHGVNEASAEDTPVLSKWSKRSKRKMMKKANTVFKVSLPLTKGSLLLERTSFSKDSLPVSRSHSSASDLIPSSTEDSYLECDTESFAFNHAKPPSVCTTVPCQEDLCSGDTEAGQYMRPERNYTVTVVQEGNGYFSNNEYFSQSEDITGTKDHMVYGEGNHDGQRGSQERSRENFSEELKREGLQKQYEGLSHTVSRTQDWSSHKGYTEQWYSSAAPNKFDTRAEERRSELSLDATQHYYRQLPQNHYMAPDHSRSLLTGGLGYHGSYGGVAPHSDAAGVNMHPHSGDVLAHSVAPGTRVHYLETEQRRAQSCMEFTTSNVQTGYTVQPVAYHAVHTDRGLMHDPVYSNGPWAQHDWYFPYPERSGGGGGGDMSQSNAFTPPVQALCYGTNFDLHSRDTGLSRFEDFKKWTSAYYGDPGSTQGSSVSIE</sequence>
<dbReference type="GO" id="GO:0008270">
    <property type="term" value="F:zinc ion binding"/>
    <property type="evidence" value="ECO:0007669"/>
    <property type="project" value="InterPro"/>
</dbReference>
<dbReference type="InterPro" id="IPR013087">
    <property type="entry name" value="Znf_C2H2_type"/>
</dbReference>
<dbReference type="PROSITE" id="PS00028">
    <property type="entry name" value="ZINC_FINGER_C2H2_1"/>
    <property type="match status" value="2"/>
</dbReference>
<reference evidence="4 5" key="1">
    <citation type="submission" date="2017-12" db="EMBL/GenBank/DDBJ databases">
        <title>Integrating genomic resources of turbot (Scophthalmus maximus) in depth evaluation of genetic and physical mapping variation across individuals.</title>
        <authorList>
            <person name="Martinez P."/>
        </authorList>
    </citation>
    <scope>NUCLEOTIDE SEQUENCE [LARGE SCALE GENOMIC DNA]</scope>
</reference>
<keyword evidence="1" id="KW-0175">Coiled coil</keyword>
<feature type="compositionally biased region" description="Basic and acidic residues" evidence="2">
    <location>
        <begin position="565"/>
        <end position="580"/>
    </location>
</feature>
<feature type="compositionally biased region" description="Polar residues" evidence="2">
    <location>
        <begin position="2021"/>
        <end position="2044"/>
    </location>
</feature>
<feature type="compositionally biased region" description="Basic and acidic residues" evidence="2">
    <location>
        <begin position="2432"/>
        <end position="2461"/>
    </location>
</feature>
<evidence type="ECO:0000259" key="3">
    <source>
        <dbReference type="PROSITE" id="PS00028"/>
    </source>
</evidence>
<feature type="compositionally biased region" description="Polar residues" evidence="2">
    <location>
        <begin position="591"/>
        <end position="604"/>
    </location>
</feature>
<keyword evidence="5" id="KW-1185">Reference proteome</keyword>
<feature type="domain" description="C2H2-type" evidence="3">
    <location>
        <begin position="237"/>
        <end position="259"/>
    </location>
</feature>
<feature type="region of interest" description="Disordered" evidence="2">
    <location>
        <begin position="2425"/>
        <end position="2483"/>
    </location>
</feature>
<feature type="compositionally biased region" description="Polar residues" evidence="2">
    <location>
        <begin position="2055"/>
        <end position="2064"/>
    </location>
</feature>
<feature type="compositionally biased region" description="Polar residues" evidence="2">
    <location>
        <begin position="1438"/>
        <end position="1447"/>
    </location>
</feature>
<protein>
    <recommendedName>
        <fullName evidence="3">C2H2-type domain-containing protein</fullName>
    </recommendedName>
</protein>
<feature type="compositionally biased region" description="Basic and acidic residues" evidence="2">
    <location>
        <begin position="1550"/>
        <end position="1562"/>
    </location>
</feature>
<name>A0A2U9CYK3_SCOMX</name>
<feature type="region of interest" description="Disordered" evidence="2">
    <location>
        <begin position="2021"/>
        <end position="2078"/>
    </location>
</feature>
<feature type="region of interest" description="Disordered" evidence="2">
    <location>
        <begin position="565"/>
        <end position="604"/>
    </location>
</feature>
<gene>
    <name evidence="4" type="ORF">SMAX5B_015798</name>
</gene>
<feature type="compositionally biased region" description="Polar residues" evidence="2">
    <location>
        <begin position="753"/>
        <end position="766"/>
    </location>
</feature>
<dbReference type="InterPro" id="IPR003604">
    <property type="entry name" value="Matrin/U1-like-C_Znf_C2H2"/>
</dbReference>
<feature type="compositionally biased region" description="Polar residues" evidence="2">
    <location>
        <begin position="1195"/>
        <end position="1216"/>
    </location>
</feature>
<feature type="region of interest" description="Disordered" evidence="2">
    <location>
        <begin position="1195"/>
        <end position="1219"/>
    </location>
</feature>
<feature type="domain" description="C2H2-type" evidence="3">
    <location>
        <begin position="8"/>
        <end position="30"/>
    </location>
</feature>
<feature type="compositionally biased region" description="Basic and acidic residues" evidence="2">
    <location>
        <begin position="1951"/>
        <end position="1961"/>
    </location>
</feature>
<feature type="region of interest" description="Disordered" evidence="2">
    <location>
        <begin position="1435"/>
        <end position="1454"/>
    </location>
</feature>
<feature type="compositionally biased region" description="Low complexity" evidence="2">
    <location>
        <begin position="2065"/>
        <end position="2077"/>
    </location>
</feature>
<dbReference type="SMART" id="SM00355">
    <property type="entry name" value="ZnF_C2H2"/>
    <property type="match status" value="7"/>
</dbReference>
<organism evidence="4 5">
    <name type="scientific">Scophthalmus maximus</name>
    <name type="common">Turbot</name>
    <name type="synonym">Psetta maxima</name>
    <dbReference type="NCBI Taxonomy" id="52904"/>
    <lineage>
        <taxon>Eukaryota</taxon>
        <taxon>Metazoa</taxon>
        <taxon>Chordata</taxon>
        <taxon>Craniata</taxon>
        <taxon>Vertebrata</taxon>
        <taxon>Euteleostomi</taxon>
        <taxon>Actinopterygii</taxon>
        <taxon>Neopterygii</taxon>
        <taxon>Teleostei</taxon>
        <taxon>Neoteleostei</taxon>
        <taxon>Acanthomorphata</taxon>
        <taxon>Carangaria</taxon>
        <taxon>Pleuronectiformes</taxon>
        <taxon>Pleuronectoidei</taxon>
        <taxon>Scophthalmidae</taxon>
        <taxon>Scophthalmus</taxon>
    </lineage>
</organism>
<feature type="coiled-coil region" evidence="1">
    <location>
        <begin position="678"/>
        <end position="709"/>
    </location>
</feature>
<dbReference type="EMBL" id="CP026264">
    <property type="protein sequence ID" value="AWP21721.1"/>
    <property type="molecule type" value="Genomic_DNA"/>
</dbReference>
<feature type="compositionally biased region" description="Basic and acidic residues" evidence="2">
    <location>
        <begin position="769"/>
        <end position="786"/>
    </location>
</feature>
<feature type="region of interest" description="Disordered" evidence="2">
    <location>
        <begin position="747"/>
        <end position="802"/>
    </location>
</feature>
<evidence type="ECO:0000256" key="1">
    <source>
        <dbReference type="SAM" id="Coils"/>
    </source>
</evidence>
<proteinExistence type="predicted"/>
<feature type="compositionally biased region" description="Polar residues" evidence="2">
    <location>
        <begin position="1590"/>
        <end position="1603"/>
    </location>
</feature>
<feature type="compositionally biased region" description="Basic and acidic residues" evidence="2">
    <location>
        <begin position="626"/>
        <end position="645"/>
    </location>
</feature>
<evidence type="ECO:0000313" key="4">
    <source>
        <dbReference type="EMBL" id="AWP21721.1"/>
    </source>
</evidence>
<feature type="region of interest" description="Disordered" evidence="2">
    <location>
        <begin position="1066"/>
        <end position="1135"/>
    </location>
</feature>
<feature type="region of interest" description="Disordered" evidence="2">
    <location>
        <begin position="1299"/>
        <end position="1324"/>
    </location>
</feature>
<feature type="region of interest" description="Disordered" evidence="2">
    <location>
        <begin position="1942"/>
        <end position="1999"/>
    </location>
</feature>
<dbReference type="SMART" id="SM00451">
    <property type="entry name" value="ZnF_U1"/>
    <property type="match status" value="4"/>
</dbReference>
<feature type="region of interest" description="Disordered" evidence="2">
    <location>
        <begin position="623"/>
        <end position="666"/>
    </location>
</feature>